<sequence>MESGASLREYYNERAKTHLWKTKKTTSVLTKNVTFSQPMRKCVTFLRVLVSACGGGSQG</sequence>
<keyword evidence="2" id="KW-1185">Reference proteome</keyword>
<gene>
    <name evidence="1" type="ORF">U27_05365</name>
</gene>
<dbReference type="Proteomes" id="UP000030661">
    <property type="component" value="Unassembled WGS sequence"/>
</dbReference>
<evidence type="ECO:0000313" key="2">
    <source>
        <dbReference type="Proteomes" id="UP000030661"/>
    </source>
</evidence>
<organism evidence="1">
    <name type="scientific">Vecturithrix granuli</name>
    <dbReference type="NCBI Taxonomy" id="1499967"/>
    <lineage>
        <taxon>Bacteria</taxon>
        <taxon>Candidatus Moduliflexota</taxon>
        <taxon>Candidatus Vecturitrichia</taxon>
        <taxon>Candidatus Vecturitrichales</taxon>
        <taxon>Candidatus Vecturitrichaceae</taxon>
        <taxon>Candidatus Vecturithrix</taxon>
    </lineage>
</organism>
<dbReference type="STRING" id="1499967.U27_05365"/>
<dbReference type="HOGENOM" id="CLU_2950897_0_0_0"/>
<reference evidence="1" key="1">
    <citation type="journal article" date="2015" name="PeerJ">
        <title>First genomic representation of candidate bacterial phylum KSB3 points to enhanced environmental sensing as a trigger of wastewater bulking.</title>
        <authorList>
            <person name="Sekiguchi Y."/>
            <person name="Ohashi A."/>
            <person name="Parks D.H."/>
            <person name="Yamauchi T."/>
            <person name="Tyson G.W."/>
            <person name="Hugenholtz P."/>
        </authorList>
    </citation>
    <scope>NUCLEOTIDE SEQUENCE [LARGE SCALE GENOMIC DNA]</scope>
</reference>
<proteinExistence type="predicted"/>
<name>A0A081C1D6_VECG1</name>
<accession>A0A081C1D6</accession>
<protein>
    <submittedName>
        <fullName evidence="1">Uncharacterized protein</fullName>
    </submittedName>
</protein>
<dbReference type="AlphaFoldDB" id="A0A081C1D6"/>
<dbReference type="EMBL" id="DF820467">
    <property type="protein sequence ID" value="GAK58391.1"/>
    <property type="molecule type" value="Genomic_DNA"/>
</dbReference>
<evidence type="ECO:0000313" key="1">
    <source>
        <dbReference type="EMBL" id="GAK58391.1"/>
    </source>
</evidence>